<sequence length="286" mass="32475">MLTQVNANLSDLESIRKHLFDDHFESFSFCNVDDFIICNNSVESFINMEDISNIFTPLSSSNSTDSSLFSSYTLDDQTERSLNLDDLKTYSYLVENSDENLEATNSSHREVTQTPQPQLSPTTVPNLSPIDNSMTEAANKRLKMDFSTGHIIPLGGEAPVTVKNSFPGDEDDFQATQRSFMPEKKYRGVRRRPWGKFTAEMRNPEKKGSRLWLGTYETPEEAAIAYDQAAFKHRGSQALLNFPHLIGSHHEYLKKYTSKKRHVQSSALSSSSESSENCNRKRNKTY</sequence>
<organism evidence="1 2">
    <name type="scientific">Smallanthus sonchifolius</name>
    <dbReference type="NCBI Taxonomy" id="185202"/>
    <lineage>
        <taxon>Eukaryota</taxon>
        <taxon>Viridiplantae</taxon>
        <taxon>Streptophyta</taxon>
        <taxon>Embryophyta</taxon>
        <taxon>Tracheophyta</taxon>
        <taxon>Spermatophyta</taxon>
        <taxon>Magnoliopsida</taxon>
        <taxon>eudicotyledons</taxon>
        <taxon>Gunneridae</taxon>
        <taxon>Pentapetalae</taxon>
        <taxon>asterids</taxon>
        <taxon>campanulids</taxon>
        <taxon>Asterales</taxon>
        <taxon>Asteraceae</taxon>
        <taxon>Asteroideae</taxon>
        <taxon>Heliantheae alliance</taxon>
        <taxon>Millerieae</taxon>
        <taxon>Smallanthus</taxon>
    </lineage>
</organism>
<dbReference type="EMBL" id="CM042021">
    <property type="protein sequence ID" value="KAI3818620.1"/>
    <property type="molecule type" value="Genomic_DNA"/>
</dbReference>
<accession>A0ACB9JFU7</accession>
<dbReference type="Proteomes" id="UP001056120">
    <property type="component" value="Linkage Group LG04"/>
</dbReference>
<reference evidence="1 2" key="2">
    <citation type="journal article" date="2022" name="Mol. Ecol. Resour.">
        <title>The genomes of chicory, endive, great burdock and yacon provide insights into Asteraceae paleo-polyploidization history and plant inulin production.</title>
        <authorList>
            <person name="Fan W."/>
            <person name="Wang S."/>
            <person name="Wang H."/>
            <person name="Wang A."/>
            <person name="Jiang F."/>
            <person name="Liu H."/>
            <person name="Zhao H."/>
            <person name="Xu D."/>
            <person name="Zhang Y."/>
        </authorList>
    </citation>
    <scope>NUCLEOTIDE SEQUENCE [LARGE SCALE GENOMIC DNA]</scope>
    <source>
        <strain evidence="2">cv. Yunnan</strain>
        <tissue evidence="1">Leaves</tissue>
    </source>
</reference>
<reference evidence="2" key="1">
    <citation type="journal article" date="2022" name="Mol. Ecol. Resour.">
        <title>The genomes of chicory, endive, great burdock and yacon provide insights into Asteraceae palaeo-polyploidization history and plant inulin production.</title>
        <authorList>
            <person name="Fan W."/>
            <person name="Wang S."/>
            <person name="Wang H."/>
            <person name="Wang A."/>
            <person name="Jiang F."/>
            <person name="Liu H."/>
            <person name="Zhao H."/>
            <person name="Xu D."/>
            <person name="Zhang Y."/>
        </authorList>
    </citation>
    <scope>NUCLEOTIDE SEQUENCE [LARGE SCALE GENOMIC DNA]</scope>
    <source>
        <strain evidence="2">cv. Yunnan</strain>
    </source>
</reference>
<gene>
    <name evidence="1" type="ORF">L1987_12434</name>
</gene>
<protein>
    <submittedName>
        <fullName evidence="1">Uncharacterized protein</fullName>
    </submittedName>
</protein>
<evidence type="ECO:0000313" key="2">
    <source>
        <dbReference type="Proteomes" id="UP001056120"/>
    </source>
</evidence>
<evidence type="ECO:0000313" key="1">
    <source>
        <dbReference type="EMBL" id="KAI3818620.1"/>
    </source>
</evidence>
<keyword evidence="2" id="KW-1185">Reference proteome</keyword>
<name>A0ACB9JFU7_9ASTR</name>
<comment type="caution">
    <text evidence="1">The sequence shown here is derived from an EMBL/GenBank/DDBJ whole genome shotgun (WGS) entry which is preliminary data.</text>
</comment>
<proteinExistence type="predicted"/>